<keyword evidence="1" id="KW-0472">Membrane</keyword>
<feature type="domain" description="EAL" evidence="2">
    <location>
        <begin position="512"/>
        <end position="762"/>
    </location>
</feature>
<dbReference type="RefSeq" id="WP_310373561.1">
    <property type="nucleotide sequence ID" value="NZ_JAVDXT010000002.1"/>
</dbReference>
<feature type="transmembrane region" description="Helical" evidence="1">
    <location>
        <begin position="257"/>
        <end position="278"/>
    </location>
</feature>
<dbReference type="InterPro" id="IPR043128">
    <property type="entry name" value="Rev_trsase/Diguanyl_cyclase"/>
</dbReference>
<evidence type="ECO:0000256" key="1">
    <source>
        <dbReference type="SAM" id="Phobius"/>
    </source>
</evidence>
<keyword evidence="1" id="KW-1133">Transmembrane helix</keyword>
<evidence type="ECO:0000259" key="2">
    <source>
        <dbReference type="PROSITE" id="PS50883"/>
    </source>
</evidence>
<dbReference type="Pfam" id="PF05228">
    <property type="entry name" value="CHASE4"/>
    <property type="match status" value="1"/>
</dbReference>
<dbReference type="CDD" id="cd01949">
    <property type="entry name" value="GGDEF"/>
    <property type="match status" value="1"/>
</dbReference>
<evidence type="ECO:0000259" key="4">
    <source>
        <dbReference type="PROSITE" id="PS50887"/>
    </source>
</evidence>
<dbReference type="EMBL" id="JAVDXT010000002">
    <property type="protein sequence ID" value="MDR7377860.1"/>
    <property type="molecule type" value="Genomic_DNA"/>
</dbReference>
<feature type="domain" description="GGDEF" evidence="4">
    <location>
        <begin position="371"/>
        <end position="503"/>
    </location>
</feature>
<reference evidence="5 6" key="1">
    <citation type="submission" date="2023-07" db="EMBL/GenBank/DDBJ databases">
        <title>Sorghum-associated microbial communities from plants grown in Nebraska, USA.</title>
        <authorList>
            <person name="Schachtman D."/>
        </authorList>
    </citation>
    <scope>NUCLEOTIDE SEQUENCE [LARGE SCALE GENOMIC DNA]</scope>
    <source>
        <strain evidence="5 6">BE313</strain>
    </source>
</reference>
<dbReference type="Pfam" id="PF00990">
    <property type="entry name" value="GGDEF"/>
    <property type="match status" value="1"/>
</dbReference>
<dbReference type="SMART" id="SM00052">
    <property type="entry name" value="EAL"/>
    <property type="match status" value="1"/>
</dbReference>
<dbReference type="CDD" id="cd01948">
    <property type="entry name" value="EAL"/>
    <property type="match status" value="1"/>
</dbReference>
<dbReference type="Gene3D" id="3.20.20.450">
    <property type="entry name" value="EAL domain"/>
    <property type="match status" value="1"/>
</dbReference>
<dbReference type="InterPro" id="IPR003660">
    <property type="entry name" value="HAMP_dom"/>
</dbReference>
<organism evidence="5 6">
    <name type="scientific">Rhodoferax ferrireducens</name>
    <dbReference type="NCBI Taxonomy" id="192843"/>
    <lineage>
        <taxon>Bacteria</taxon>
        <taxon>Pseudomonadati</taxon>
        <taxon>Pseudomonadota</taxon>
        <taxon>Betaproteobacteria</taxon>
        <taxon>Burkholderiales</taxon>
        <taxon>Comamonadaceae</taxon>
        <taxon>Rhodoferax</taxon>
    </lineage>
</organism>
<dbReference type="InterPro" id="IPR052155">
    <property type="entry name" value="Biofilm_reg_signaling"/>
</dbReference>
<dbReference type="InterPro" id="IPR029787">
    <property type="entry name" value="Nucleotide_cyclase"/>
</dbReference>
<dbReference type="SMART" id="SM00267">
    <property type="entry name" value="GGDEF"/>
    <property type="match status" value="1"/>
</dbReference>
<keyword evidence="1" id="KW-0812">Transmembrane</keyword>
<evidence type="ECO:0000313" key="6">
    <source>
        <dbReference type="Proteomes" id="UP001180487"/>
    </source>
</evidence>
<evidence type="ECO:0000313" key="5">
    <source>
        <dbReference type="EMBL" id="MDR7377860.1"/>
    </source>
</evidence>
<name>A0ABU2C953_9BURK</name>
<gene>
    <name evidence="5" type="ORF">J2X19_002539</name>
</gene>
<dbReference type="SUPFAM" id="SSF55073">
    <property type="entry name" value="Nucleotide cyclase"/>
    <property type="match status" value="1"/>
</dbReference>
<dbReference type="PANTHER" id="PTHR44757:SF2">
    <property type="entry name" value="BIOFILM ARCHITECTURE MAINTENANCE PROTEIN MBAA"/>
    <property type="match status" value="1"/>
</dbReference>
<dbReference type="PROSITE" id="PS50883">
    <property type="entry name" value="EAL"/>
    <property type="match status" value="1"/>
</dbReference>
<dbReference type="NCBIfam" id="TIGR00254">
    <property type="entry name" value="GGDEF"/>
    <property type="match status" value="1"/>
</dbReference>
<evidence type="ECO:0000259" key="3">
    <source>
        <dbReference type="PROSITE" id="PS50885"/>
    </source>
</evidence>
<dbReference type="PROSITE" id="PS50887">
    <property type="entry name" value="GGDEF"/>
    <property type="match status" value="1"/>
</dbReference>
<dbReference type="InterPro" id="IPR001633">
    <property type="entry name" value="EAL_dom"/>
</dbReference>
<dbReference type="SUPFAM" id="SSF141868">
    <property type="entry name" value="EAL domain-like"/>
    <property type="match status" value="1"/>
</dbReference>
<feature type="domain" description="HAMP" evidence="3">
    <location>
        <begin position="308"/>
        <end position="334"/>
    </location>
</feature>
<dbReference type="Gene3D" id="6.10.340.10">
    <property type="match status" value="1"/>
</dbReference>
<dbReference type="Pfam" id="PF00563">
    <property type="entry name" value="EAL"/>
    <property type="match status" value="1"/>
</dbReference>
<keyword evidence="6" id="KW-1185">Reference proteome</keyword>
<dbReference type="PANTHER" id="PTHR44757">
    <property type="entry name" value="DIGUANYLATE CYCLASE DGCP"/>
    <property type="match status" value="1"/>
</dbReference>
<dbReference type="Gene3D" id="3.30.70.270">
    <property type="match status" value="1"/>
</dbReference>
<accession>A0ABU2C953</accession>
<dbReference type="InterPro" id="IPR035919">
    <property type="entry name" value="EAL_sf"/>
</dbReference>
<sequence length="768" mass="84547">MNSLRARILGLLALLLFVVGAVSFMVSAALMDRSLAAYEERAAHDQFLRVDLGLREEVASLQRTVLDYGIWDDTAAHLQSFLAQYLWQTFTVEALHNLDVDYIAFLTPEGRLHSSVDVRRGLVEPLRASDPVLVETIPALMAIPVEQRESGGDFKLWLDGQPVLVVFSPVRMRQPGAPVVGWMLMGREWQSARLSRMMQLTGSRFHLLGPGAVGPAIAGELPQPAPATLADVRGPGAVRLLVEAPHVLGEHKTTSKLLLLANALVMALLGAVAVVVLLDRLILKRLGLFARLARSQRSSDLASTRQWPVHGEDELDALAVSLNTMVSALGVARKGLERDVRTDALTDLGNRRLLYEQLDRLLAQQARQPELTLAVLLVDLDDFKLINDSLGHEAGDFLLVAIARSLEQLIRGSDLVVRLGGDEFALLYVGHSDALGVRHFAERVQETIARTRQYQGSNLTVSCSIGVSFASGQADKDSLMRNADLAMYDAKRAGKGRCSYYTDTMLGNVQERMLLEQRLRECLLNDQLEVWFQPIVDVRNGATPMLEALARWPLDGGFCPPDKFIPIAEESGLIMALGMAIARKVVVALPALLELESRQVVNINLSAKQLMSTTLVEEMCALVDQADLPRSCVHFELTETAVAKDSELAQLQLQALARAGFHLHLDDFGTGYSSLHRLQSLPFSTLKLDRSFVIQLGHGDARIAKVIIALGAELGLDVIAEGIETEQEYEQLRALGCYLMQGYWLARPMPLAQVLAWLEQRAEQALRA</sequence>
<dbReference type="InterPro" id="IPR000160">
    <property type="entry name" value="GGDEF_dom"/>
</dbReference>
<dbReference type="PROSITE" id="PS50885">
    <property type="entry name" value="HAMP"/>
    <property type="match status" value="1"/>
</dbReference>
<dbReference type="InterPro" id="IPR007892">
    <property type="entry name" value="CHASE4"/>
</dbReference>
<dbReference type="Proteomes" id="UP001180487">
    <property type="component" value="Unassembled WGS sequence"/>
</dbReference>
<proteinExistence type="predicted"/>
<protein>
    <submittedName>
        <fullName evidence="5">Diguanylate cyclase (GGDEF)-like protein</fullName>
    </submittedName>
</protein>
<comment type="caution">
    <text evidence="5">The sequence shown here is derived from an EMBL/GenBank/DDBJ whole genome shotgun (WGS) entry which is preliminary data.</text>
</comment>